<keyword evidence="6" id="KW-1185">Reference proteome</keyword>
<dbReference type="InterPro" id="IPR001764">
    <property type="entry name" value="Glyco_hydro_3_N"/>
</dbReference>
<dbReference type="EMBL" id="FNTX01000001">
    <property type="protein sequence ID" value="SED73866.1"/>
    <property type="molecule type" value="Genomic_DNA"/>
</dbReference>
<dbReference type="PANTHER" id="PTHR30620">
    <property type="entry name" value="PERIPLASMIC BETA-GLUCOSIDASE-RELATED"/>
    <property type="match status" value="1"/>
</dbReference>
<evidence type="ECO:0000256" key="1">
    <source>
        <dbReference type="ARBA" id="ARBA00022801"/>
    </source>
</evidence>
<protein>
    <submittedName>
        <fullName evidence="5">Beta-glucosidase</fullName>
    </submittedName>
</protein>
<keyword evidence="1" id="KW-0378">Hydrolase</keyword>
<dbReference type="Gene3D" id="3.40.50.1700">
    <property type="entry name" value="Glycoside hydrolase family 3 C-terminal domain"/>
    <property type="match status" value="1"/>
</dbReference>
<dbReference type="InterPro" id="IPR017853">
    <property type="entry name" value="GH"/>
</dbReference>
<sequence>MPAAHVSDLSLREQVGQLNQRLKGWECIQRTSQGWTVTDVLRREVDRWGGLGALYGLFRADPWSGVDLESGISVAERADVAALVTEYCVQHSDHGIPPLLVEEAPHGHMAIGGSLFPVNLAAAASWDVTSVREAAQLTAAELRASGTHLALLSGLDIARDPRWGRTEECYGEDPDAAAAFVTAVVQGMSHVPGVGVVLKHFAGQGAGIGGRNGSSASLGPLDLGDLHLRAARSGVLAGAVGVMAAYNDIDGTPCIAHRHLLTHVLRERWGFEGIVMADGGAVDRLIRLTDDPATAAALALRAGVDMSLWDESFTALESAVDARLVDAEEIAQAATRIVALKHRLGLLGAQADIPETATPATAETVTSRIAQRSIIQLSTSPGALPLPGGTIAVVGPNADDLPALLGDYTPPIAGDLGGVATALRDRPGMAERVRTPAHCRGRSGTRWRVEAEDLAVCRAADAAVVVLGDTSERLYSTEFDDNGAAIPGSAIATGGEGVDVASVELPAEQLRLLHEVADLEIPVVCVIVSGRARSLTPVLERADAVLFAPCPGPAGATAIARVLTGESTASGRLPISLPFADGVLPVAHNERLEHFHGYADGDGRSLPFGLGGTPGVDEELLAPAADVTAEDLCSGRTLTVTVRVRNHTDRAVDHGVLLHGQRQVAGRQRRKNELLAFARLSLEPGQVRDVPFTLGTEELFARNAYGEPAVAPTHVLLSVTPGPHPSGAPGVHVVSLTGQPRTD</sequence>
<evidence type="ECO:0000259" key="4">
    <source>
        <dbReference type="Pfam" id="PF01915"/>
    </source>
</evidence>
<dbReference type="InterPro" id="IPR002772">
    <property type="entry name" value="Glyco_hydro_3_C"/>
</dbReference>
<dbReference type="PRINTS" id="PR00133">
    <property type="entry name" value="GLHYDRLASE3"/>
</dbReference>
<evidence type="ECO:0000313" key="6">
    <source>
        <dbReference type="Proteomes" id="UP000199220"/>
    </source>
</evidence>
<dbReference type="GO" id="GO:0009251">
    <property type="term" value="P:glucan catabolic process"/>
    <property type="evidence" value="ECO:0007669"/>
    <property type="project" value="TreeGrafter"/>
</dbReference>
<dbReference type="GO" id="GO:0008422">
    <property type="term" value="F:beta-glucosidase activity"/>
    <property type="evidence" value="ECO:0007669"/>
    <property type="project" value="TreeGrafter"/>
</dbReference>
<dbReference type="InterPro" id="IPR013783">
    <property type="entry name" value="Ig-like_fold"/>
</dbReference>
<accession>A0A1H5D4U3</accession>
<dbReference type="Gene3D" id="2.60.40.10">
    <property type="entry name" value="Immunoglobulins"/>
    <property type="match status" value="1"/>
</dbReference>
<dbReference type="Pfam" id="PF00933">
    <property type="entry name" value="Glyco_hydro_3"/>
    <property type="match status" value="1"/>
</dbReference>
<feature type="region of interest" description="Disordered" evidence="2">
    <location>
        <begin position="723"/>
        <end position="743"/>
    </location>
</feature>
<dbReference type="STRING" id="648782.SAMN04488554_0569"/>
<dbReference type="Pfam" id="PF01915">
    <property type="entry name" value="Glyco_hydro_3_C"/>
    <property type="match status" value="1"/>
</dbReference>
<dbReference type="AlphaFoldDB" id="A0A1H5D4U3"/>
<dbReference type="PANTHER" id="PTHR30620:SF123">
    <property type="entry name" value="BETA-XYLOSIDASE"/>
    <property type="match status" value="1"/>
</dbReference>
<dbReference type="SUPFAM" id="SSF52279">
    <property type="entry name" value="Beta-D-glucan exohydrolase, C-terminal domain"/>
    <property type="match status" value="1"/>
</dbReference>
<dbReference type="Gene3D" id="3.20.20.300">
    <property type="entry name" value="Glycoside hydrolase, family 3, N-terminal domain"/>
    <property type="match status" value="1"/>
</dbReference>
<evidence type="ECO:0000259" key="3">
    <source>
        <dbReference type="Pfam" id="PF00933"/>
    </source>
</evidence>
<gene>
    <name evidence="5" type="ORF">SAMN04488554_0569</name>
</gene>
<dbReference type="Proteomes" id="UP000199220">
    <property type="component" value="Unassembled WGS sequence"/>
</dbReference>
<dbReference type="InterPro" id="IPR051915">
    <property type="entry name" value="Cellulose_Degrad_GH3"/>
</dbReference>
<evidence type="ECO:0000313" key="5">
    <source>
        <dbReference type="EMBL" id="SED73866.1"/>
    </source>
</evidence>
<reference evidence="6" key="1">
    <citation type="submission" date="2016-10" db="EMBL/GenBank/DDBJ databases">
        <authorList>
            <person name="Varghese N."/>
            <person name="Submissions S."/>
        </authorList>
    </citation>
    <scope>NUCLEOTIDE SEQUENCE [LARGE SCALE GENOMIC DNA]</scope>
    <source>
        <strain evidence="6">DSM 21368</strain>
    </source>
</reference>
<name>A0A1H5D4U3_9MICO</name>
<dbReference type="SUPFAM" id="SSF51445">
    <property type="entry name" value="(Trans)glycosidases"/>
    <property type="match status" value="1"/>
</dbReference>
<dbReference type="InterPro" id="IPR036962">
    <property type="entry name" value="Glyco_hydro_3_N_sf"/>
</dbReference>
<feature type="domain" description="Glycoside hydrolase family 3 C-terminal" evidence="4">
    <location>
        <begin position="382"/>
        <end position="591"/>
    </location>
</feature>
<dbReference type="RefSeq" id="WP_175476921.1">
    <property type="nucleotide sequence ID" value="NZ_FNTX01000001.1"/>
</dbReference>
<dbReference type="InterPro" id="IPR036881">
    <property type="entry name" value="Glyco_hydro_3_C_sf"/>
</dbReference>
<organism evidence="5 6">
    <name type="scientific">Ruania alba</name>
    <dbReference type="NCBI Taxonomy" id="648782"/>
    <lineage>
        <taxon>Bacteria</taxon>
        <taxon>Bacillati</taxon>
        <taxon>Actinomycetota</taxon>
        <taxon>Actinomycetes</taxon>
        <taxon>Micrococcales</taxon>
        <taxon>Ruaniaceae</taxon>
        <taxon>Ruania</taxon>
    </lineage>
</organism>
<proteinExistence type="predicted"/>
<feature type="domain" description="Glycoside hydrolase family 3 N-terminal" evidence="3">
    <location>
        <begin position="78"/>
        <end position="339"/>
    </location>
</feature>
<evidence type="ECO:0000256" key="2">
    <source>
        <dbReference type="SAM" id="MobiDB-lite"/>
    </source>
</evidence>